<reference evidence="3" key="1">
    <citation type="submission" date="2020-07" db="EMBL/GenBank/DDBJ databases">
        <title>Genome sequences of bacteria associated with the marine, planktonic diatom Thalassiosira profunda strain ECT2AJA-044.</title>
        <authorList>
            <person name="Gargas C.B."/>
            <person name="Roberts W.R."/>
            <person name="Alverson A.J."/>
        </authorList>
    </citation>
    <scope>NUCLEOTIDE SEQUENCE</scope>
    <source>
        <strain evidence="3">ECT2AJA-044</strain>
    </source>
</reference>
<gene>
    <name evidence="3" type="ORF">HZ995_09130</name>
</gene>
<feature type="coiled-coil region" evidence="1">
    <location>
        <begin position="158"/>
        <end position="219"/>
    </location>
</feature>
<organism evidence="3 4">
    <name type="scientific">Cognatishimia activa</name>
    <dbReference type="NCBI Taxonomy" id="1715691"/>
    <lineage>
        <taxon>Bacteria</taxon>
        <taxon>Pseudomonadati</taxon>
        <taxon>Pseudomonadota</taxon>
        <taxon>Alphaproteobacteria</taxon>
        <taxon>Rhodobacterales</taxon>
        <taxon>Paracoccaceae</taxon>
        <taxon>Cognatishimia</taxon>
    </lineage>
</organism>
<feature type="transmembrane region" description="Helical" evidence="2">
    <location>
        <begin position="302"/>
        <end position="323"/>
    </location>
</feature>
<feature type="transmembrane region" description="Helical" evidence="2">
    <location>
        <begin position="242"/>
        <end position="263"/>
    </location>
</feature>
<keyword evidence="2" id="KW-1133">Transmembrane helix</keyword>
<keyword evidence="2" id="KW-0812">Transmembrane</keyword>
<dbReference type="AlphaFoldDB" id="A0A975EM57"/>
<sequence length="429" mass="47480">MPPTTRRVYKIDDATLVSVFSSLADLFPGKSSSSTFVLAQGITMLPEDLAGAEGLGGRFAFETATLNIAIQHESSLNVFFRRSTKHQNGNTEPSARYDEFDVNFGGRDPSFWNENKDLVGEVLKLVSCDSEVPETVSDEDSVLSELIRSLNATHRQMLGSLQESLKDSIDRRAELEREAEKKDTARAEKHAEEIAKLEAEREKLQLQSYRSERRKIMQQLTNDKALKQRREMTPPGLIKVRWAVFVSSIVLGLISFYITYLSLSQIAPEESMALSISSSLPEQADGSLVAQVVQQALGTTNWYLIIRSVFSSLVGIGAFAYAANWLRTFYDSEVAATRAVDQFNHDLVRASWVIETVLEVKQEHDSVVPNHWIEGVTRGLFADNGAQSQADEGIQALKALLGFSAGASFGPDGPKVELNRKGAKKLSED</sequence>
<name>A0A975EM57_9RHOB</name>
<evidence type="ECO:0000313" key="3">
    <source>
        <dbReference type="EMBL" id="QTN34673.1"/>
    </source>
</evidence>
<evidence type="ECO:0000256" key="1">
    <source>
        <dbReference type="SAM" id="Coils"/>
    </source>
</evidence>
<dbReference type="KEGG" id="cact:HZ995_09130"/>
<evidence type="ECO:0000313" key="4">
    <source>
        <dbReference type="Proteomes" id="UP000665026"/>
    </source>
</evidence>
<dbReference type="EMBL" id="CP060010">
    <property type="protein sequence ID" value="QTN34673.1"/>
    <property type="molecule type" value="Genomic_DNA"/>
</dbReference>
<evidence type="ECO:0000256" key="2">
    <source>
        <dbReference type="SAM" id="Phobius"/>
    </source>
</evidence>
<keyword evidence="2" id="KW-0472">Membrane</keyword>
<proteinExistence type="predicted"/>
<protein>
    <submittedName>
        <fullName evidence="3">Uncharacterized protein</fullName>
    </submittedName>
</protein>
<dbReference type="RefSeq" id="WP_209355364.1">
    <property type="nucleotide sequence ID" value="NZ_CP060010.1"/>
</dbReference>
<keyword evidence="1" id="KW-0175">Coiled coil</keyword>
<dbReference type="Proteomes" id="UP000665026">
    <property type="component" value="Chromosome"/>
</dbReference>
<accession>A0A975EM57</accession>